<dbReference type="Pfam" id="PF12550">
    <property type="entry name" value="GCR1_C"/>
    <property type="match status" value="1"/>
</dbReference>
<dbReference type="GO" id="GO:0000978">
    <property type="term" value="F:RNA polymerase II cis-regulatory region sequence-specific DNA binding"/>
    <property type="evidence" value="ECO:0007669"/>
    <property type="project" value="TreeGrafter"/>
</dbReference>
<dbReference type="SUPFAM" id="SSF56349">
    <property type="entry name" value="DNA breaking-rejoining enzymes"/>
    <property type="match status" value="1"/>
</dbReference>
<gene>
    <name evidence="1" type="ORF">PAN0_005c2480</name>
</gene>
<dbReference type="OrthoDB" id="428577at2759"/>
<dbReference type="GeneID" id="26303310"/>
<sequence>MPAIRTAHAHIPQPPYAAPPAREGVEHAFKTTQAYEPRQKEWHSWCDGQTATGFAGGERYTVKEEKLALFLEEYVLKRTIAKRPASAARASTASNESAEGTESTASTESTSEAGDDDSAESTAQSGGLGWSSNSLYVAAVVDLRRTQQQRGTNTHYNPRSGRVQALLATVRQQLAPKKPHPARSMAEGDVVKLAQDGMVRGCKEGVRDRLMVLLSHVAGLSGTEVRTLEYSDFDLHADVDSGVRVEVKGRVVGRREDVECCVVGALALHLFLAQDRQEGDKVFGSATDPKTAISDAAHFHTLRSARVRQGVDKRELKCLMRASPVVGTGTERVGRDIEVPAEILDAVLPERKEALLDGLRSVLVHDAAVLWLKHPSHPMFTHGGFQGSAFEAFASRIPTQLSVCSAQASSGPQLVTFPGTSVQLTAEQMGEIDRAVAGLITQKMDARQREHDQQLAEVKQGLNRLQQSIQRDARRKAEFFLFLADKFNVALDAEDLDAASMGSITATRNDDTPDAGFYVDRGINRVVELWTEYVHGANGKPSVQSLVQRQGFRWKSDLDRKFFTRRSVILDEVERRAQQGEPDEETVAGKLDSYMVKMGIRSLSQLQDRIKQGDVPECLE</sequence>
<dbReference type="InterPro" id="IPR038279">
    <property type="entry name" value="Ndc10_dom2_sf"/>
</dbReference>
<dbReference type="PANTHER" id="PTHR37784">
    <property type="entry name" value="PROTEIN MSN1"/>
    <property type="match status" value="1"/>
</dbReference>
<protein>
    <submittedName>
        <fullName evidence="1">Uncharacterized protein</fullName>
    </submittedName>
</protein>
<dbReference type="EMBL" id="DF830072">
    <property type="protein sequence ID" value="GAK64268.1"/>
    <property type="molecule type" value="Genomic_DNA"/>
</dbReference>
<dbReference type="Gene3D" id="1.10.443.20">
    <property type="entry name" value="Centromere DNA-binding protein complex CBF3 subunit, domain 2"/>
    <property type="match status" value="1"/>
</dbReference>
<dbReference type="Proteomes" id="UP000053758">
    <property type="component" value="Unassembled WGS sequence"/>
</dbReference>
<keyword evidence="2" id="KW-1185">Reference proteome</keyword>
<organism evidence="1 2">
    <name type="scientific">Pseudozyma antarctica</name>
    <name type="common">Yeast</name>
    <name type="synonym">Candida antarctica</name>
    <dbReference type="NCBI Taxonomy" id="84753"/>
    <lineage>
        <taxon>Eukaryota</taxon>
        <taxon>Fungi</taxon>
        <taxon>Dikarya</taxon>
        <taxon>Basidiomycota</taxon>
        <taxon>Ustilaginomycotina</taxon>
        <taxon>Ustilaginomycetes</taxon>
        <taxon>Ustilaginales</taxon>
        <taxon>Ustilaginaceae</taxon>
        <taxon>Moesziomyces</taxon>
    </lineage>
</organism>
<dbReference type="PANTHER" id="PTHR37784:SF2">
    <property type="entry name" value="HIGH-OSMOLARITY-INDUCED TRANSCRIPTION PROTEIN 1"/>
    <property type="match status" value="1"/>
</dbReference>
<dbReference type="HOGENOM" id="CLU_440740_0_0_1"/>
<dbReference type="AlphaFoldDB" id="A0A081CC72"/>
<dbReference type="InterPro" id="IPR011010">
    <property type="entry name" value="DNA_brk_join_enz"/>
</dbReference>
<dbReference type="RefSeq" id="XP_014657208.1">
    <property type="nucleotide sequence ID" value="XM_014801722.1"/>
</dbReference>
<accession>A0A081CC72</accession>
<dbReference type="InterPro" id="IPR052146">
    <property type="entry name" value="HOT1"/>
</dbReference>
<dbReference type="InterPro" id="IPR022210">
    <property type="entry name" value="TF_GCR1-like"/>
</dbReference>
<dbReference type="GO" id="GO:0000981">
    <property type="term" value="F:DNA-binding transcription factor activity, RNA polymerase II-specific"/>
    <property type="evidence" value="ECO:0007669"/>
    <property type="project" value="TreeGrafter"/>
</dbReference>
<dbReference type="GO" id="GO:0060963">
    <property type="term" value="P:positive regulation of ribosomal protein gene transcription by RNA polymerase II"/>
    <property type="evidence" value="ECO:0007669"/>
    <property type="project" value="TreeGrafter"/>
</dbReference>
<evidence type="ECO:0000313" key="2">
    <source>
        <dbReference type="Proteomes" id="UP000053758"/>
    </source>
</evidence>
<evidence type="ECO:0000313" key="1">
    <source>
        <dbReference type="EMBL" id="GAK64268.1"/>
    </source>
</evidence>
<reference evidence="2" key="1">
    <citation type="journal article" date="2014" name="Genome Announc.">
        <title>Draft Genome Sequence of the Yeast Pseudozyma antarctica Type Strain JCM10317, a Producer of the Glycolipid Biosurfactants, Mannosylerythritol Lipids.</title>
        <authorList>
            <person name="Saika A."/>
            <person name="Koike H."/>
            <person name="Hori T."/>
            <person name="Fukuoka T."/>
            <person name="Sato S."/>
            <person name="Habe H."/>
            <person name="Kitamoto D."/>
            <person name="Morita T."/>
        </authorList>
    </citation>
    <scope>NUCLEOTIDE SEQUENCE [LARGE SCALE GENOMIC DNA]</scope>
    <source>
        <strain evidence="2">JCM 10317</strain>
    </source>
</reference>
<name>A0A081CC72_PSEA2</name>
<proteinExistence type="predicted"/>